<keyword evidence="2" id="KW-0328">Glycosyltransferase</keyword>
<dbReference type="GO" id="GO:0016757">
    <property type="term" value="F:glycosyltransferase activity"/>
    <property type="evidence" value="ECO:0007669"/>
    <property type="project" value="UniProtKB-KW"/>
</dbReference>
<organism evidence="2 3">
    <name type="scientific">Phytophthora pseudosyringae</name>
    <dbReference type="NCBI Taxonomy" id="221518"/>
    <lineage>
        <taxon>Eukaryota</taxon>
        <taxon>Sar</taxon>
        <taxon>Stramenopiles</taxon>
        <taxon>Oomycota</taxon>
        <taxon>Peronosporomycetes</taxon>
        <taxon>Peronosporales</taxon>
        <taxon>Peronosporaceae</taxon>
        <taxon>Phytophthora</taxon>
    </lineage>
</organism>
<accession>A0A8T1VKE2</accession>
<evidence type="ECO:0000313" key="2">
    <source>
        <dbReference type="EMBL" id="KAG7381737.1"/>
    </source>
</evidence>
<keyword evidence="2" id="KW-0808">Transferase</keyword>
<proteinExistence type="predicted"/>
<dbReference type="AlphaFoldDB" id="A0A8T1VKE2"/>
<sequence>MPSLPLRVLWLPCVAVVAALSPGFNDPVPYYTFPLLEILHPQSDMMVAATELQVEIAVRGELLSGGLRRSRVCILMQPAYVPPDVALDSEAGDVDESCFDQSLNYTTFHVAGLVPGLSYALTVGLENGGNMVALSTRTFSVGSILLPGVDGRLS</sequence>
<dbReference type="Proteomes" id="UP000694044">
    <property type="component" value="Unassembled WGS sequence"/>
</dbReference>
<evidence type="ECO:0000256" key="1">
    <source>
        <dbReference type="SAM" id="SignalP"/>
    </source>
</evidence>
<protein>
    <submittedName>
        <fullName evidence="2">Protein N-acetylglucosaminyltransferase</fullName>
    </submittedName>
</protein>
<keyword evidence="3" id="KW-1185">Reference proteome</keyword>
<evidence type="ECO:0000313" key="3">
    <source>
        <dbReference type="Proteomes" id="UP000694044"/>
    </source>
</evidence>
<name>A0A8T1VKE2_9STRA</name>
<feature type="non-terminal residue" evidence="2">
    <location>
        <position position="154"/>
    </location>
</feature>
<dbReference type="OrthoDB" id="9991317at2759"/>
<feature type="chain" id="PRO_5035848644" evidence="1">
    <location>
        <begin position="20"/>
        <end position="154"/>
    </location>
</feature>
<keyword evidence="1" id="KW-0732">Signal</keyword>
<reference evidence="2" key="1">
    <citation type="submission" date="2021-02" db="EMBL/GenBank/DDBJ databases">
        <authorList>
            <person name="Palmer J.M."/>
        </authorList>
    </citation>
    <scope>NUCLEOTIDE SEQUENCE</scope>
    <source>
        <strain evidence="2">SCRP734</strain>
    </source>
</reference>
<feature type="signal peptide" evidence="1">
    <location>
        <begin position="1"/>
        <end position="19"/>
    </location>
</feature>
<comment type="caution">
    <text evidence="2">The sequence shown here is derived from an EMBL/GenBank/DDBJ whole genome shotgun (WGS) entry which is preliminary data.</text>
</comment>
<gene>
    <name evidence="2" type="primary">LMP1_1</name>
    <name evidence="2" type="ORF">PHYPSEUDO_005679</name>
</gene>
<dbReference type="EMBL" id="JAGDFM010000233">
    <property type="protein sequence ID" value="KAG7381737.1"/>
    <property type="molecule type" value="Genomic_DNA"/>
</dbReference>